<dbReference type="EMBL" id="BGZK01000897">
    <property type="protein sequence ID" value="GBP64417.1"/>
    <property type="molecule type" value="Genomic_DNA"/>
</dbReference>
<protein>
    <submittedName>
        <fullName evidence="2">Nucleic-acid-binding protein from transposon X-element</fullName>
    </submittedName>
</protein>
<dbReference type="PANTHER" id="PTHR33273:SF2">
    <property type="entry name" value="ENDONUCLEASE_EXONUCLEASE_PHOSPHATASE DOMAIN-CONTAINING PROTEIN"/>
    <property type="match status" value="1"/>
</dbReference>
<comment type="caution">
    <text evidence="2">The sequence shown here is derived from an EMBL/GenBank/DDBJ whole genome shotgun (WGS) entry which is preliminary data.</text>
</comment>
<keyword evidence="3" id="KW-1185">Reference proteome</keyword>
<accession>A0A4C1XQ97</accession>
<feature type="region of interest" description="Disordered" evidence="1">
    <location>
        <begin position="235"/>
        <end position="254"/>
    </location>
</feature>
<feature type="compositionally biased region" description="Pro residues" evidence="1">
    <location>
        <begin position="310"/>
        <end position="320"/>
    </location>
</feature>
<name>A0A4C1XQ97_EUMVA</name>
<dbReference type="PANTHER" id="PTHR33273">
    <property type="entry name" value="DOMAIN-CONTAINING PROTEIN, PUTATIVE-RELATED"/>
    <property type="match status" value="1"/>
</dbReference>
<dbReference type="Proteomes" id="UP000299102">
    <property type="component" value="Unassembled WGS sequence"/>
</dbReference>
<feature type="region of interest" description="Disordered" evidence="1">
    <location>
        <begin position="93"/>
        <end position="130"/>
    </location>
</feature>
<gene>
    <name evidence="2" type="primary">ORF1</name>
    <name evidence="2" type="ORF">EVAR_19869_1</name>
</gene>
<sequence>MQSGTFFCQKPMLLPTDLSALKPLASVRSPAPNGRYRAPAPSALTKLFAFCADRRPATLPALPIESPRRRRPPRFTTNNNLLFQRARALAFPLQGTANPDGPGTTGLGGAPRRYQVSPAHPPSSLTPSSVPRLLAEHPIVCSHTCPSSSENSAGRPRRLLFAPTNNRRLIRHLRDSRQLYDQTRTPTMDQDSPAPLGREGLAQNSHHVRIHTTGLTKALSEIGYEAPQDVVKTNREKALKSEGGSRPAGDGHRPIIGAHIPCKRCKALPAAVQQTQTTSTAPVESTQNPVSASTQAVTAKTALRTGAKPTAPPRPKLPPPIFLRKGANFLQISADCTRLRINYSKAVRTADDGIKIHCPDVETFRSLNKYLVDFKVQFHTYALEEERKLKAVIRGIPTDFPVDEIQADLCGQGFPVHSRPHKKGGPGQCHRCQLYGHAAANCHADPRCVKCLVPHWTRECPRTRESGEKPSCVNCLQQHTANYRDVRKP</sequence>
<evidence type="ECO:0000313" key="3">
    <source>
        <dbReference type="Proteomes" id="UP000299102"/>
    </source>
</evidence>
<feature type="compositionally biased region" description="Polar residues" evidence="1">
    <location>
        <begin position="179"/>
        <end position="190"/>
    </location>
</feature>
<evidence type="ECO:0000256" key="1">
    <source>
        <dbReference type="SAM" id="MobiDB-lite"/>
    </source>
</evidence>
<dbReference type="AlphaFoldDB" id="A0A4C1XQ97"/>
<dbReference type="OrthoDB" id="8446474at2759"/>
<feature type="region of interest" description="Disordered" evidence="1">
    <location>
        <begin position="143"/>
        <end position="199"/>
    </location>
</feature>
<evidence type="ECO:0000313" key="2">
    <source>
        <dbReference type="EMBL" id="GBP64417.1"/>
    </source>
</evidence>
<proteinExistence type="predicted"/>
<reference evidence="2 3" key="1">
    <citation type="journal article" date="2019" name="Commun. Biol.">
        <title>The bagworm genome reveals a unique fibroin gene that provides high tensile strength.</title>
        <authorList>
            <person name="Kono N."/>
            <person name="Nakamura H."/>
            <person name="Ohtoshi R."/>
            <person name="Tomita M."/>
            <person name="Numata K."/>
            <person name="Arakawa K."/>
        </authorList>
    </citation>
    <scope>NUCLEOTIDE SEQUENCE [LARGE SCALE GENOMIC DNA]</scope>
</reference>
<feature type="region of interest" description="Disordered" evidence="1">
    <location>
        <begin position="301"/>
        <end position="320"/>
    </location>
</feature>
<organism evidence="2 3">
    <name type="scientific">Eumeta variegata</name>
    <name type="common">Bagworm moth</name>
    <name type="synonym">Eumeta japonica</name>
    <dbReference type="NCBI Taxonomy" id="151549"/>
    <lineage>
        <taxon>Eukaryota</taxon>
        <taxon>Metazoa</taxon>
        <taxon>Ecdysozoa</taxon>
        <taxon>Arthropoda</taxon>
        <taxon>Hexapoda</taxon>
        <taxon>Insecta</taxon>
        <taxon>Pterygota</taxon>
        <taxon>Neoptera</taxon>
        <taxon>Endopterygota</taxon>
        <taxon>Lepidoptera</taxon>
        <taxon>Glossata</taxon>
        <taxon>Ditrysia</taxon>
        <taxon>Tineoidea</taxon>
        <taxon>Psychidae</taxon>
        <taxon>Oiketicinae</taxon>
        <taxon>Eumeta</taxon>
    </lineage>
</organism>